<keyword evidence="2" id="KW-0614">Plasmid</keyword>
<evidence type="ECO:0000256" key="1">
    <source>
        <dbReference type="SAM" id="Phobius"/>
    </source>
</evidence>
<sequence length="78" mass="8292">MLVLAIAWLAFELAIFRDASFSKPLSYVAIMFAIGAVYLAYLLVCCGGARGLKMPELTAIDAILDADRGAELAPTPAE</sequence>
<proteinExistence type="predicted"/>
<keyword evidence="1" id="KW-1133">Transmembrane helix</keyword>
<geneLocation type="plasmid" evidence="2 3">
    <name>pB</name>
</geneLocation>
<dbReference type="Proteomes" id="UP001055460">
    <property type="component" value="Plasmid pB"/>
</dbReference>
<keyword evidence="1" id="KW-0812">Transmembrane</keyword>
<reference evidence="2" key="1">
    <citation type="submission" date="2022-06" db="EMBL/GenBank/DDBJ databases">
        <title>Physiological and biochemical characterization and genomic elucidation of a strain of the genus Ensifer adhaerens M8 that combines arsenic oxidation and chromium reduction.</title>
        <authorList>
            <person name="Li X."/>
            <person name="Yu c."/>
        </authorList>
    </citation>
    <scope>NUCLEOTIDE SEQUENCE</scope>
    <source>
        <strain evidence="2">M8</strain>
        <plasmid evidence="2">pB</plasmid>
    </source>
</reference>
<organism evidence="2 3">
    <name type="scientific">Ensifer adhaerens</name>
    <name type="common">Sinorhizobium morelense</name>
    <dbReference type="NCBI Taxonomy" id="106592"/>
    <lineage>
        <taxon>Bacteria</taxon>
        <taxon>Pseudomonadati</taxon>
        <taxon>Pseudomonadota</taxon>
        <taxon>Alphaproteobacteria</taxon>
        <taxon>Hyphomicrobiales</taxon>
        <taxon>Rhizobiaceae</taxon>
        <taxon>Sinorhizobium/Ensifer group</taxon>
        <taxon>Ensifer</taxon>
    </lineage>
</organism>
<keyword evidence="1" id="KW-0472">Membrane</keyword>
<dbReference type="EMBL" id="CP098809">
    <property type="protein sequence ID" value="USJ27110.1"/>
    <property type="molecule type" value="Genomic_DNA"/>
</dbReference>
<gene>
    <name evidence="2" type="ORF">NE863_31965</name>
</gene>
<protein>
    <submittedName>
        <fullName evidence="2">Uncharacterized protein</fullName>
    </submittedName>
</protein>
<evidence type="ECO:0000313" key="2">
    <source>
        <dbReference type="EMBL" id="USJ27110.1"/>
    </source>
</evidence>
<feature type="transmembrane region" description="Helical" evidence="1">
    <location>
        <begin position="26"/>
        <end position="44"/>
    </location>
</feature>
<dbReference type="RefSeq" id="WP_110819666.1">
    <property type="nucleotide sequence ID" value="NZ_CAXURO020000003.1"/>
</dbReference>
<accession>A0A9Q8YFD1</accession>
<dbReference type="AlphaFoldDB" id="A0A9Q8YFD1"/>
<dbReference type="OrthoDB" id="7065842at2"/>
<name>A0A9Q8YFD1_ENSAD</name>
<evidence type="ECO:0000313" key="3">
    <source>
        <dbReference type="Proteomes" id="UP001055460"/>
    </source>
</evidence>